<evidence type="ECO:0000313" key="9">
    <source>
        <dbReference type="EMBL" id="GAC76463.1"/>
    </source>
</evidence>
<dbReference type="InterPro" id="IPR044666">
    <property type="entry name" value="Cyclophilin_A-like"/>
</dbReference>
<dbReference type="InterPro" id="IPR029000">
    <property type="entry name" value="Cyclophilin-like_dom_sf"/>
</dbReference>
<evidence type="ECO:0000256" key="4">
    <source>
        <dbReference type="ARBA" id="ARBA00023110"/>
    </source>
</evidence>
<evidence type="ECO:0000256" key="3">
    <source>
        <dbReference type="ARBA" id="ARBA00022737"/>
    </source>
</evidence>
<dbReference type="InterPro" id="IPR002130">
    <property type="entry name" value="Cyclophilin-type_PPIase_dom"/>
</dbReference>
<dbReference type="PRINTS" id="PR00153">
    <property type="entry name" value="CSAPPISMRASE"/>
</dbReference>
<dbReference type="OrthoDB" id="271386at2759"/>
<dbReference type="InterPro" id="IPR024936">
    <property type="entry name" value="Cyclophilin-type_PPIase"/>
</dbReference>
<evidence type="ECO:0000256" key="7">
    <source>
        <dbReference type="RuleBase" id="RU363019"/>
    </source>
</evidence>
<evidence type="ECO:0000256" key="5">
    <source>
        <dbReference type="ARBA" id="ARBA00023235"/>
    </source>
</evidence>
<comment type="catalytic activity">
    <reaction evidence="1 7">
        <text>[protein]-peptidylproline (omega=180) = [protein]-peptidylproline (omega=0)</text>
        <dbReference type="Rhea" id="RHEA:16237"/>
        <dbReference type="Rhea" id="RHEA-COMP:10747"/>
        <dbReference type="Rhea" id="RHEA-COMP:10748"/>
        <dbReference type="ChEBI" id="CHEBI:83833"/>
        <dbReference type="ChEBI" id="CHEBI:83834"/>
        <dbReference type="EC" id="5.2.1.8"/>
    </reaction>
</comment>
<keyword evidence="3" id="KW-0677">Repeat</keyword>
<reference evidence="10" key="1">
    <citation type="journal article" date="2013" name="Genome Announc.">
        <title>Genome sequence of the basidiomycetous yeast Pseudozyma antarctica T-34, a producer of the glycolipid biosurfactants mannosylerythritol lipids.</title>
        <authorList>
            <person name="Morita T."/>
            <person name="Koike H."/>
            <person name="Koyama Y."/>
            <person name="Hagiwara H."/>
            <person name="Ito E."/>
            <person name="Fukuoka T."/>
            <person name="Imura T."/>
            <person name="Machida M."/>
            <person name="Kitamoto D."/>
        </authorList>
    </citation>
    <scope>NUCLEOTIDE SEQUENCE [LARGE SCALE GENOMIC DNA]</scope>
    <source>
        <strain evidence="10">T-34</strain>
    </source>
</reference>
<dbReference type="PANTHER" id="PTHR45625">
    <property type="entry name" value="PEPTIDYL-PROLYL CIS-TRANS ISOMERASE-RELATED"/>
    <property type="match status" value="1"/>
</dbReference>
<evidence type="ECO:0000313" key="10">
    <source>
        <dbReference type="Proteomes" id="UP000011976"/>
    </source>
</evidence>
<dbReference type="EMBL" id="DF196788">
    <property type="protein sequence ID" value="GAC76463.1"/>
    <property type="molecule type" value="Genomic_DNA"/>
</dbReference>
<evidence type="ECO:0000259" key="8">
    <source>
        <dbReference type="PROSITE" id="PS50072"/>
    </source>
</evidence>
<dbReference type="SUPFAM" id="SSF50891">
    <property type="entry name" value="Cyclophilin-like"/>
    <property type="match status" value="1"/>
</dbReference>
<dbReference type="PANTHER" id="PTHR45625:SF4">
    <property type="entry name" value="PEPTIDYLPROLYL ISOMERASE DOMAIN AND WD REPEAT-CONTAINING PROTEIN 1"/>
    <property type="match status" value="1"/>
</dbReference>
<evidence type="ECO:0000256" key="2">
    <source>
        <dbReference type="ARBA" id="ARBA00022574"/>
    </source>
</evidence>
<dbReference type="Pfam" id="PF00160">
    <property type="entry name" value="Pro_isomerase"/>
    <property type="match status" value="1"/>
</dbReference>
<feature type="domain" description="PPIase cyclophilin-type" evidence="8">
    <location>
        <begin position="23"/>
        <end position="160"/>
    </location>
</feature>
<evidence type="ECO:0000256" key="1">
    <source>
        <dbReference type="ARBA" id="ARBA00000971"/>
    </source>
</evidence>
<comment type="function">
    <text evidence="7">PPIases accelerate the folding of proteins. It catalyzes the cis-trans isomerization of proline imidic peptide bonds in oligopeptides.</text>
</comment>
<dbReference type="PROSITE" id="PS50072">
    <property type="entry name" value="CSA_PPIASE_2"/>
    <property type="match status" value="1"/>
</dbReference>
<dbReference type="PIRSF" id="PIRSF001467">
    <property type="entry name" value="Peptidylpro_ismrse"/>
    <property type="match status" value="1"/>
</dbReference>
<keyword evidence="9" id="KW-0689">Ribosomal protein</keyword>
<keyword evidence="9" id="KW-0687">Ribonucleoprotein</keyword>
<comment type="similarity">
    <text evidence="6">Belongs to the cyclophilin-type PPIase family. PPIL1 subfamily.</text>
</comment>
<organism evidence="9 10">
    <name type="scientific">Pseudozyma antarctica (strain T-34)</name>
    <name type="common">Yeast</name>
    <name type="synonym">Candida antarctica</name>
    <dbReference type="NCBI Taxonomy" id="1151754"/>
    <lineage>
        <taxon>Eukaryota</taxon>
        <taxon>Fungi</taxon>
        <taxon>Dikarya</taxon>
        <taxon>Basidiomycota</taxon>
        <taxon>Ustilaginomycotina</taxon>
        <taxon>Ustilaginomycetes</taxon>
        <taxon>Ustilaginales</taxon>
        <taxon>Ustilaginaceae</taxon>
        <taxon>Moesziomyces</taxon>
    </lineage>
</organism>
<dbReference type="EC" id="5.2.1.8" evidence="7"/>
<dbReference type="GO" id="GO:0005840">
    <property type="term" value="C:ribosome"/>
    <property type="evidence" value="ECO:0007669"/>
    <property type="project" value="UniProtKB-KW"/>
</dbReference>
<dbReference type="GO" id="GO:0071013">
    <property type="term" value="C:catalytic step 2 spliceosome"/>
    <property type="evidence" value="ECO:0007669"/>
    <property type="project" value="TreeGrafter"/>
</dbReference>
<keyword evidence="2" id="KW-0853">WD repeat</keyword>
<dbReference type="FunFam" id="2.40.100.10:FF:000003">
    <property type="entry name" value="Peptidylprolyl isomerase domain and WD repeat-containing 1"/>
    <property type="match status" value="1"/>
</dbReference>
<dbReference type="GO" id="GO:0003755">
    <property type="term" value="F:peptidyl-prolyl cis-trans isomerase activity"/>
    <property type="evidence" value="ECO:0007669"/>
    <property type="project" value="UniProtKB-UniRule"/>
</dbReference>
<keyword evidence="5 7" id="KW-0413">Isomerase</keyword>
<name>M9MFS7_PSEA3</name>
<proteinExistence type="inferred from homology"/>
<keyword evidence="4 7" id="KW-0697">Rotamase</keyword>
<dbReference type="Proteomes" id="UP000011976">
    <property type="component" value="Unassembled WGS sequence"/>
</dbReference>
<dbReference type="Gene3D" id="2.40.100.10">
    <property type="entry name" value="Cyclophilin-like"/>
    <property type="match status" value="1"/>
</dbReference>
<evidence type="ECO:0000256" key="6">
    <source>
        <dbReference type="ARBA" id="ARBA00038147"/>
    </source>
</evidence>
<dbReference type="STRING" id="1151754.M9MFS7"/>
<accession>M9MFS7</accession>
<protein>
    <recommendedName>
        <fullName evidence="7">Peptidyl-prolyl cis-trans isomerase</fullName>
        <shortName evidence="7">PPIase</shortName>
        <ecNumber evidence="7">5.2.1.8</ecNumber>
    </recommendedName>
</protein>
<sequence length="168" mass="18329">MSIDADSTAMSTPGKDTGAVVMETSMGRIVFELYWKHAPKTCANFYQLAKQGFYDGIIFHRVISDFMIQTGDPTGTGSGGASIYGGAFEDELHPELRFVGAGILAMANAGPNTNRSQFFVTLAPTPFLDGKHTIFGRVAEGLQAVREIGVAETKDDRYVDELFHLLLW</sequence>
<gene>
    <name evidence="9" type="ORF">PANT_22d00038</name>
</gene>
<dbReference type="AlphaFoldDB" id="M9MFS7"/>